<feature type="compositionally biased region" description="Polar residues" evidence="1">
    <location>
        <begin position="32"/>
        <end position="62"/>
    </location>
</feature>
<dbReference type="Proteomes" id="UP000314294">
    <property type="component" value="Unassembled WGS sequence"/>
</dbReference>
<evidence type="ECO:0000313" key="2">
    <source>
        <dbReference type="EMBL" id="TNN79548.1"/>
    </source>
</evidence>
<dbReference type="AlphaFoldDB" id="A0A4Z2IPF6"/>
<comment type="caution">
    <text evidence="2">The sequence shown here is derived from an EMBL/GenBank/DDBJ whole genome shotgun (WGS) entry which is preliminary data.</text>
</comment>
<evidence type="ECO:0000313" key="3">
    <source>
        <dbReference type="Proteomes" id="UP000314294"/>
    </source>
</evidence>
<feature type="region of interest" description="Disordered" evidence="1">
    <location>
        <begin position="1"/>
        <end position="68"/>
    </location>
</feature>
<name>A0A4Z2IPF6_9TELE</name>
<feature type="compositionally biased region" description="Polar residues" evidence="1">
    <location>
        <begin position="1"/>
        <end position="14"/>
    </location>
</feature>
<dbReference type="EMBL" id="SRLO01000063">
    <property type="protein sequence ID" value="TNN79548.1"/>
    <property type="molecule type" value="Genomic_DNA"/>
</dbReference>
<gene>
    <name evidence="2" type="ORF">EYF80_010130</name>
</gene>
<organism evidence="2 3">
    <name type="scientific">Liparis tanakae</name>
    <name type="common">Tanaka's snailfish</name>
    <dbReference type="NCBI Taxonomy" id="230148"/>
    <lineage>
        <taxon>Eukaryota</taxon>
        <taxon>Metazoa</taxon>
        <taxon>Chordata</taxon>
        <taxon>Craniata</taxon>
        <taxon>Vertebrata</taxon>
        <taxon>Euteleostomi</taxon>
        <taxon>Actinopterygii</taxon>
        <taxon>Neopterygii</taxon>
        <taxon>Teleostei</taxon>
        <taxon>Neoteleostei</taxon>
        <taxon>Acanthomorphata</taxon>
        <taxon>Eupercaria</taxon>
        <taxon>Perciformes</taxon>
        <taxon>Cottioidei</taxon>
        <taxon>Cottales</taxon>
        <taxon>Liparidae</taxon>
        <taxon>Liparis</taxon>
    </lineage>
</organism>
<keyword evidence="3" id="KW-1185">Reference proteome</keyword>
<protein>
    <submittedName>
        <fullName evidence="2">Uncharacterized protein</fullName>
    </submittedName>
</protein>
<evidence type="ECO:0000256" key="1">
    <source>
        <dbReference type="SAM" id="MobiDB-lite"/>
    </source>
</evidence>
<accession>A0A4Z2IPF6</accession>
<sequence>MKLAQTNAAINSWTPRIARAGSRTREGKQGDLSRSGNNNSETTASASGETDSRSQNTVQTTREALGAL</sequence>
<reference evidence="2 3" key="1">
    <citation type="submission" date="2019-03" db="EMBL/GenBank/DDBJ databases">
        <title>First draft genome of Liparis tanakae, snailfish: a comprehensive survey of snailfish specific genes.</title>
        <authorList>
            <person name="Kim W."/>
            <person name="Song I."/>
            <person name="Jeong J.-H."/>
            <person name="Kim D."/>
            <person name="Kim S."/>
            <person name="Ryu S."/>
            <person name="Song J.Y."/>
            <person name="Lee S.K."/>
        </authorList>
    </citation>
    <scope>NUCLEOTIDE SEQUENCE [LARGE SCALE GENOMIC DNA]</scope>
    <source>
        <tissue evidence="2">Muscle</tissue>
    </source>
</reference>
<proteinExistence type="predicted"/>